<dbReference type="InterPro" id="IPR011250">
    <property type="entry name" value="OMP/PagP_B-barrel"/>
</dbReference>
<protein>
    <submittedName>
        <fullName evidence="3">OmpW family outer membrane protein</fullName>
    </submittedName>
</protein>
<gene>
    <name evidence="3" type="ORF">QWZ10_08860</name>
</gene>
<name>A0ABT8D544_9RHOB</name>
<accession>A0ABT8D544</accession>
<comment type="caution">
    <text evidence="3">The sequence shown here is derived from an EMBL/GenBank/DDBJ whole genome shotgun (WGS) entry which is preliminary data.</text>
</comment>
<comment type="similarity">
    <text evidence="1">Belongs to the OmpW/AlkL family.</text>
</comment>
<evidence type="ECO:0000256" key="2">
    <source>
        <dbReference type="SAM" id="SignalP"/>
    </source>
</evidence>
<dbReference type="PANTHER" id="PTHR36920:SF1">
    <property type="entry name" value="OUTER MEMBRANE PROTEIN W"/>
    <property type="match status" value="1"/>
</dbReference>
<dbReference type="EMBL" id="JAUFRC010000001">
    <property type="protein sequence ID" value="MDN3711904.1"/>
    <property type="molecule type" value="Genomic_DNA"/>
</dbReference>
<proteinExistence type="inferred from homology"/>
<keyword evidence="2" id="KW-0732">Signal</keyword>
<dbReference type="Pfam" id="PF03922">
    <property type="entry name" value="OmpW"/>
    <property type="match status" value="1"/>
</dbReference>
<organism evidence="3 4">
    <name type="scientific">Paracoccus cavernae</name>
    <dbReference type="NCBI Taxonomy" id="1571207"/>
    <lineage>
        <taxon>Bacteria</taxon>
        <taxon>Pseudomonadati</taxon>
        <taxon>Pseudomonadota</taxon>
        <taxon>Alphaproteobacteria</taxon>
        <taxon>Rhodobacterales</taxon>
        <taxon>Paracoccaceae</taxon>
        <taxon>Paracoccus</taxon>
    </lineage>
</organism>
<dbReference type="PANTHER" id="PTHR36920">
    <property type="match status" value="1"/>
</dbReference>
<evidence type="ECO:0000256" key="1">
    <source>
        <dbReference type="ARBA" id="ARBA00009330"/>
    </source>
</evidence>
<dbReference type="Gene3D" id="2.40.160.20">
    <property type="match status" value="1"/>
</dbReference>
<dbReference type="RefSeq" id="WP_377684139.1">
    <property type="nucleotide sequence ID" value="NZ_JBHMDZ010000002.1"/>
</dbReference>
<keyword evidence="4" id="KW-1185">Reference proteome</keyword>
<dbReference type="InterPro" id="IPR005618">
    <property type="entry name" value="OMPW"/>
</dbReference>
<dbReference type="SUPFAM" id="SSF56925">
    <property type="entry name" value="OMPA-like"/>
    <property type="match status" value="1"/>
</dbReference>
<dbReference type="Proteomes" id="UP001243846">
    <property type="component" value="Unassembled WGS sequence"/>
</dbReference>
<feature type="chain" id="PRO_5046942133" evidence="2">
    <location>
        <begin position="28"/>
        <end position="210"/>
    </location>
</feature>
<reference evidence="4" key="1">
    <citation type="journal article" date="2019" name="Int. J. Syst. Evol. Microbiol.">
        <title>The Global Catalogue of Microorganisms (GCM) 10K type strain sequencing project: providing services to taxonomists for standard genome sequencing and annotation.</title>
        <authorList>
            <consortium name="The Broad Institute Genomics Platform"/>
            <consortium name="The Broad Institute Genome Sequencing Center for Infectious Disease"/>
            <person name="Wu L."/>
            <person name="Ma J."/>
        </authorList>
    </citation>
    <scope>NUCLEOTIDE SEQUENCE [LARGE SCALE GENOMIC DNA]</scope>
    <source>
        <strain evidence="4">CECT 8482</strain>
    </source>
</reference>
<sequence>MKALSLQTLSLAGAALLALSPAAPVQAQSAGDWTVGVGIANVAPVDNPGTLEGGLKTSIGKNARPTLTVEYFIKDNLGIEILAATPFKHDIKIDGLGRVGTVKQLPPVISLQAHFDTNTPFKPFLGVGVNWTSFFSEKSEGALAGSKLDVKHSFGLALHAGTDYQINERSALRADIRWIDINSDVHLNGKKIGKVEVDPLVVGASYVVKF</sequence>
<evidence type="ECO:0000313" key="3">
    <source>
        <dbReference type="EMBL" id="MDN3711904.1"/>
    </source>
</evidence>
<evidence type="ECO:0000313" key="4">
    <source>
        <dbReference type="Proteomes" id="UP001243846"/>
    </source>
</evidence>
<feature type="signal peptide" evidence="2">
    <location>
        <begin position="1"/>
        <end position="27"/>
    </location>
</feature>